<evidence type="ECO:0000256" key="1">
    <source>
        <dbReference type="SAM" id="Coils"/>
    </source>
</evidence>
<dbReference type="Proteomes" id="UP000178347">
    <property type="component" value="Unassembled WGS sequence"/>
</dbReference>
<accession>A0A1F6MQI9</accession>
<protein>
    <submittedName>
        <fullName evidence="2">Uncharacterized protein</fullName>
    </submittedName>
</protein>
<dbReference type="EMBL" id="MFQN01000033">
    <property type="protein sequence ID" value="OGH73926.1"/>
    <property type="molecule type" value="Genomic_DNA"/>
</dbReference>
<dbReference type="STRING" id="1798692.A3G00_03400"/>
<reference evidence="2 3" key="1">
    <citation type="journal article" date="2016" name="Nat. Commun.">
        <title>Thousands of microbial genomes shed light on interconnected biogeochemical processes in an aquifer system.</title>
        <authorList>
            <person name="Anantharaman K."/>
            <person name="Brown C.T."/>
            <person name="Hug L.A."/>
            <person name="Sharon I."/>
            <person name="Castelle C.J."/>
            <person name="Probst A.J."/>
            <person name="Thomas B.C."/>
            <person name="Singh A."/>
            <person name="Wilkins M.J."/>
            <person name="Karaoz U."/>
            <person name="Brodie E.L."/>
            <person name="Williams K.H."/>
            <person name="Hubbard S.S."/>
            <person name="Banfield J.F."/>
        </authorList>
    </citation>
    <scope>NUCLEOTIDE SEQUENCE [LARGE SCALE GENOMIC DNA]</scope>
</reference>
<name>A0A1F6MQI9_9BACT</name>
<keyword evidence="1" id="KW-0175">Coiled coil</keyword>
<evidence type="ECO:0000313" key="2">
    <source>
        <dbReference type="EMBL" id="OGH73926.1"/>
    </source>
</evidence>
<evidence type="ECO:0000313" key="3">
    <source>
        <dbReference type="Proteomes" id="UP000178347"/>
    </source>
</evidence>
<dbReference type="AlphaFoldDB" id="A0A1F6MQI9"/>
<gene>
    <name evidence="2" type="ORF">A3G00_03400</name>
</gene>
<organism evidence="2 3">
    <name type="scientific">Candidatus Magasanikbacteria bacterium RIFCSPLOWO2_12_FULL_43_12</name>
    <dbReference type="NCBI Taxonomy" id="1798692"/>
    <lineage>
        <taxon>Bacteria</taxon>
        <taxon>Candidatus Magasanikiibacteriota</taxon>
    </lineage>
</organism>
<comment type="caution">
    <text evidence="2">The sequence shown here is derived from an EMBL/GenBank/DDBJ whole genome shotgun (WGS) entry which is preliminary data.</text>
</comment>
<feature type="coiled-coil region" evidence="1">
    <location>
        <begin position="59"/>
        <end position="93"/>
    </location>
</feature>
<sequence length="120" mass="14101">MEDNTEKNFADILEIVNFIKEHGATSDGLYKVRDDLRVELKGEINSLRNEMEQGFSSMRSDMRSEFAEVRREIEAIKQELKKLEKRTEEDDKATMADYVLLGRRVRRLEGQVKQLLPAYF</sequence>
<dbReference type="Gene3D" id="1.20.58.130">
    <property type="match status" value="1"/>
</dbReference>
<proteinExistence type="predicted"/>
<dbReference type="SUPFAM" id="SSF47162">
    <property type="entry name" value="Apolipoprotein"/>
    <property type="match status" value="1"/>
</dbReference>